<dbReference type="InterPro" id="IPR013551">
    <property type="entry name" value="YicC-like_C"/>
</dbReference>
<dbReference type="RefSeq" id="WP_002256496.1">
    <property type="nucleotide sequence ID" value="NZ_CP020401.2"/>
</dbReference>
<comment type="cofactor">
    <cofactor evidence="1">
        <name>a divalent metal cation</name>
        <dbReference type="ChEBI" id="CHEBI:60240"/>
    </cofactor>
</comment>
<evidence type="ECO:0000259" key="7">
    <source>
        <dbReference type="Pfam" id="PF08340"/>
    </source>
</evidence>
<name>A0A378VSM0_NEIME</name>
<accession>A0A378VSM0</accession>
<dbReference type="InterPro" id="IPR013527">
    <property type="entry name" value="YicC-like_N"/>
</dbReference>
<reference evidence="8 9" key="1">
    <citation type="submission" date="2018-06" db="EMBL/GenBank/DDBJ databases">
        <authorList>
            <consortium name="Pathogen Informatics"/>
            <person name="Doyle S."/>
        </authorList>
    </citation>
    <scope>NUCLEOTIDE SEQUENCE [LARGE SCALE GENOMIC DNA]</scope>
    <source>
        <strain evidence="8 9">NCTC8554</strain>
    </source>
</reference>
<keyword evidence="3" id="KW-0255">Endonuclease</keyword>
<keyword evidence="4" id="KW-0378">Hydrolase</keyword>
<evidence type="ECO:0000256" key="4">
    <source>
        <dbReference type="ARBA" id="ARBA00022801"/>
    </source>
</evidence>
<proteinExistence type="inferred from homology"/>
<dbReference type="GO" id="GO:0016787">
    <property type="term" value="F:hydrolase activity"/>
    <property type="evidence" value="ECO:0007669"/>
    <property type="project" value="UniProtKB-KW"/>
</dbReference>
<dbReference type="Proteomes" id="UP000254176">
    <property type="component" value="Unassembled WGS sequence"/>
</dbReference>
<organism evidence="8 9">
    <name type="scientific">Neisseria meningitidis</name>
    <dbReference type="NCBI Taxonomy" id="487"/>
    <lineage>
        <taxon>Bacteria</taxon>
        <taxon>Pseudomonadati</taxon>
        <taxon>Pseudomonadota</taxon>
        <taxon>Betaproteobacteria</taxon>
        <taxon>Neisseriales</taxon>
        <taxon>Neisseriaceae</taxon>
        <taxon>Neisseria</taxon>
    </lineage>
</organism>
<evidence type="ECO:0000256" key="2">
    <source>
        <dbReference type="ARBA" id="ARBA00022722"/>
    </source>
</evidence>
<feature type="domain" description="Endoribonuclease YicC-like N-terminal" evidence="6">
    <location>
        <begin position="8"/>
        <end position="159"/>
    </location>
</feature>
<gene>
    <name evidence="8" type="ORF">NCTC8554_00891</name>
</gene>
<dbReference type="InterPro" id="IPR005229">
    <property type="entry name" value="YicC/YloC-like"/>
</dbReference>
<dbReference type="Pfam" id="PF08340">
    <property type="entry name" value="YicC-like_C"/>
    <property type="match status" value="1"/>
</dbReference>
<protein>
    <submittedName>
        <fullName evidence="8">YicC-like family, N-terminal region</fullName>
    </submittedName>
</protein>
<evidence type="ECO:0000256" key="3">
    <source>
        <dbReference type="ARBA" id="ARBA00022759"/>
    </source>
</evidence>
<dbReference type="PANTHER" id="PTHR30636">
    <property type="entry name" value="UPF0701 PROTEIN YICC"/>
    <property type="match status" value="1"/>
</dbReference>
<dbReference type="EMBL" id="UGRP01000001">
    <property type="protein sequence ID" value="SUA19195.1"/>
    <property type="molecule type" value="Genomic_DNA"/>
</dbReference>
<evidence type="ECO:0000259" key="6">
    <source>
        <dbReference type="Pfam" id="PF03755"/>
    </source>
</evidence>
<dbReference type="NCBIfam" id="TIGR00255">
    <property type="entry name" value="YicC/YloC family endoribonuclease"/>
    <property type="match status" value="1"/>
</dbReference>
<sequence>MSSGNIHIHSMTGFANAAAECGSKRINLDLRAVNHRFLDIQIRMPDDLRYLESGIREKISSHIARGKVECKIQIQDAENGSQSLELNRDLVGQLAEINQTLRKHHDLAKLGVADILRFPGVLASQRENTEELAKSITELTEKALKDFTAARKREGKKLGEHLLQRLEAMEEIIDALSELFPTLLETHKEKIRARLVEAVGSIDNDRLQQEFALFIQKSDIDEEFSRLRTHIAEVRRIVTEHKGSSGKRLDFLMQELNREANTLGSKSIAAECTRASVELKVLIEQMREQVQNIE</sequence>
<keyword evidence="2" id="KW-0540">Nuclease</keyword>
<feature type="domain" description="Endoribonuclease YicC-like C-terminal" evidence="7">
    <location>
        <begin position="179"/>
        <end position="294"/>
    </location>
</feature>
<evidence type="ECO:0000313" key="8">
    <source>
        <dbReference type="EMBL" id="SUA19195.1"/>
    </source>
</evidence>
<evidence type="ECO:0000256" key="5">
    <source>
        <dbReference type="ARBA" id="ARBA00035648"/>
    </source>
</evidence>
<dbReference type="AlphaFoldDB" id="A0A378VSM0"/>
<dbReference type="Pfam" id="PF03755">
    <property type="entry name" value="YicC-like_N"/>
    <property type="match status" value="1"/>
</dbReference>
<comment type="similarity">
    <text evidence="5">Belongs to the YicC/YloC family.</text>
</comment>
<evidence type="ECO:0000313" key="9">
    <source>
        <dbReference type="Proteomes" id="UP000254176"/>
    </source>
</evidence>
<evidence type="ECO:0000256" key="1">
    <source>
        <dbReference type="ARBA" id="ARBA00001968"/>
    </source>
</evidence>
<dbReference type="PANTHER" id="PTHR30636:SF3">
    <property type="entry name" value="UPF0701 PROTEIN YICC"/>
    <property type="match status" value="1"/>
</dbReference>
<dbReference type="GO" id="GO:0004521">
    <property type="term" value="F:RNA endonuclease activity"/>
    <property type="evidence" value="ECO:0007669"/>
    <property type="project" value="InterPro"/>
</dbReference>